<dbReference type="AlphaFoldDB" id="A0A0V7ZDT9"/>
<keyword evidence="14" id="KW-1185">Reference proteome</keyword>
<dbReference type="Gene3D" id="3.30.565.10">
    <property type="entry name" value="Histidine kinase-like ATPase, C-terminal domain"/>
    <property type="match status" value="1"/>
</dbReference>
<accession>A0A0V7ZDT9</accession>
<keyword evidence="4" id="KW-0808">Transferase</keyword>
<keyword evidence="8" id="KW-0902">Two-component regulatory system</keyword>
<dbReference type="Proteomes" id="UP000053372">
    <property type="component" value="Unassembled WGS sequence"/>
</dbReference>
<protein>
    <recommendedName>
        <fullName evidence="2">histidine kinase</fullName>
        <ecNumber evidence="2">2.7.13.3</ecNumber>
    </recommendedName>
</protein>
<evidence type="ECO:0000256" key="9">
    <source>
        <dbReference type="SAM" id="Coils"/>
    </source>
</evidence>
<keyword evidence="9" id="KW-0175">Coiled coil</keyword>
<keyword evidence="3" id="KW-0597">Phosphoprotein</keyword>
<dbReference type="GO" id="GO:0016020">
    <property type="term" value="C:membrane"/>
    <property type="evidence" value="ECO:0007669"/>
    <property type="project" value="InterPro"/>
</dbReference>
<keyword evidence="6 13" id="KW-0418">Kinase</keyword>
<dbReference type="Pfam" id="PF02518">
    <property type="entry name" value="HATPase_c"/>
    <property type="match status" value="1"/>
</dbReference>
<feature type="transmembrane region" description="Helical" evidence="10">
    <location>
        <begin position="44"/>
        <end position="67"/>
    </location>
</feature>
<evidence type="ECO:0000313" key="13">
    <source>
        <dbReference type="EMBL" id="KST62591.1"/>
    </source>
</evidence>
<evidence type="ECO:0000256" key="8">
    <source>
        <dbReference type="ARBA" id="ARBA00023012"/>
    </source>
</evidence>
<evidence type="ECO:0000256" key="5">
    <source>
        <dbReference type="ARBA" id="ARBA00022741"/>
    </source>
</evidence>
<proteinExistence type="predicted"/>
<reference evidence="13 14" key="1">
    <citation type="journal article" date="2015" name="Genome Announc.">
        <title>Draft Genome of the Euendolithic (true boring) Cyanobacterium Mastigocoleus testarum strain BC008.</title>
        <authorList>
            <person name="Guida B.S."/>
            <person name="Garcia-Pichel F."/>
        </authorList>
    </citation>
    <scope>NUCLEOTIDE SEQUENCE [LARGE SCALE GENOMIC DNA]</scope>
    <source>
        <strain evidence="13 14">BC008</strain>
    </source>
</reference>
<dbReference type="InterPro" id="IPR003594">
    <property type="entry name" value="HATPase_dom"/>
</dbReference>
<evidence type="ECO:0000256" key="4">
    <source>
        <dbReference type="ARBA" id="ARBA00022679"/>
    </source>
</evidence>
<feature type="transmembrane region" description="Helical" evidence="10">
    <location>
        <begin position="156"/>
        <end position="183"/>
    </location>
</feature>
<dbReference type="PANTHER" id="PTHR24421:SF10">
    <property type="entry name" value="NITRATE_NITRITE SENSOR PROTEIN NARQ"/>
    <property type="match status" value="1"/>
</dbReference>
<feature type="transmembrane region" description="Helical" evidence="10">
    <location>
        <begin position="113"/>
        <end position="136"/>
    </location>
</feature>
<dbReference type="EMBL" id="LMTZ01000152">
    <property type="protein sequence ID" value="KST62591.1"/>
    <property type="molecule type" value="Genomic_DNA"/>
</dbReference>
<evidence type="ECO:0000256" key="10">
    <source>
        <dbReference type="SAM" id="Phobius"/>
    </source>
</evidence>
<evidence type="ECO:0000313" key="14">
    <source>
        <dbReference type="Proteomes" id="UP000053372"/>
    </source>
</evidence>
<evidence type="ECO:0000256" key="2">
    <source>
        <dbReference type="ARBA" id="ARBA00012438"/>
    </source>
</evidence>
<dbReference type="SMART" id="SM00387">
    <property type="entry name" value="HATPase_c"/>
    <property type="match status" value="1"/>
</dbReference>
<dbReference type="OrthoDB" id="199946at2"/>
<dbReference type="InterPro" id="IPR011712">
    <property type="entry name" value="Sig_transdc_His_kin_sub3_dim/P"/>
</dbReference>
<comment type="catalytic activity">
    <reaction evidence="1">
        <text>ATP + protein L-histidine = ADP + protein N-phospho-L-histidine.</text>
        <dbReference type="EC" id="2.7.13.3"/>
    </reaction>
</comment>
<gene>
    <name evidence="12" type="ORF">BC008_10305</name>
    <name evidence="13" type="ORF">BC008_10500</name>
</gene>
<keyword evidence="10" id="KW-0812">Transmembrane</keyword>
<dbReference type="PANTHER" id="PTHR24421">
    <property type="entry name" value="NITRATE/NITRITE SENSOR PROTEIN NARX-RELATED"/>
    <property type="match status" value="1"/>
</dbReference>
<feature type="domain" description="Histidine kinase" evidence="11">
    <location>
        <begin position="218"/>
        <end position="397"/>
    </location>
</feature>
<dbReference type="Gene3D" id="1.20.5.1930">
    <property type="match status" value="1"/>
</dbReference>
<feature type="transmembrane region" description="Helical" evidence="10">
    <location>
        <begin position="14"/>
        <end position="32"/>
    </location>
</feature>
<keyword evidence="7" id="KW-0067">ATP-binding</keyword>
<dbReference type="GO" id="GO:0005524">
    <property type="term" value="F:ATP binding"/>
    <property type="evidence" value="ECO:0007669"/>
    <property type="project" value="UniProtKB-KW"/>
</dbReference>
<dbReference type="CDD" id="cd16917">
    <property type="entry name" value="HATPase_UhpB-NarQ-NarX-like"/>
    <property type="match status" value="1"/>
</dbReference>
<feature type="transmembrane region" description="Helical" evidence="10">
    <location>
        <begin position="73"/>
        <end position="101"/>
    </location>
</feature>
<evidence type="ECO:0000256" key="7">
    <source>
        <dbReference type="ARBA" id="ARBA00022840"/>
    </source>
</evidence>
<dbReference type="InterPro" id="IPR036890">
    <property type="entry name" value="HATPase_C_sf"/>
</dbReference>
<dbReference type="EMBL" id="LMTZ01000153">
    <property type="protein sequence ID" value="KST62553.1"/>
    <property type="molecule type" value="Genomic_DNA"/>
</dbReference>
<dbReference type="RefSeq" id="WP_027843582.1">
    <property type="nucleotide sequence ID" value="NZ_LMTZ01000152.1"/>
</dbReference>
<comment type="caution">
    <text evidence="13">The sequence shown here is derived from an EMBL/GenBank/DDBJ whole genome shotgun (WGS) entry which is preliminary data.</text>
</comment>
<dbReference type="PROSITE" id="PS50109">
    <property type="entry name" value="HIS_KIN"/>
    <property type="match status" value="1"/>
</dbReference>
<evidence type="ECO:0000256" key="3">
    <source>
        <dbReference type="ARBA" id="ARBA00022553"/>
    </source>
</evidence>
<dbReference type="GO" id="GO:0046983">
    <property type="term" value="F:protein dimerization activity"/>
    <property type="evidence" value="ECO:0007669"/>
    <property type="project" value="InterPro"/>
</dbReference>
<sequence>MIDLVKTPDSIRRTVRYIEWTLIVVYFLLFLLNRRDSNYYSQLIPTYANIIYLTFCLFLSFIFPINYPNWQRYIYIFLEITSIILARAFGANFEILLYLVLVKSCFLVNRKKVIIIAFVSGIFWNIALGLSLPDILKFQFKNINKILDELSDTNFVIIRIIINNTGVYLAASTFVILFSFVILAEQKSRQQAEELTKRVESLAANLERNRIAREIHDSLGHSLTTLDVQLELAQRLYEQDPIKAAKSLDIAKELSSQCLDEVRRSVQTMRQSNFNLSEALKTLAQKVERNQSFVVRVNVKLPHLPVQISHQLYCIVQEGFTNIQKHAESKLVTLNANKDSNGILLELRDDGRGFNINAHHTGFGLRGMQERVNILGGELTIKSYPEQGTKILVWIPV</sequence>
<evidence type="ECO:0000256" key="6">
    <source>
        <dbReference type="ARBA" id="ARBA00022777"/>
    </source>
</evidence>
<keyword evidence="10" id="KW-1133">Transmembrane helix</keyword>
<dbReference type="SUPFAM" id="SSF55874">
    <property type="entry name" value="ATPase domain of HSP90 chaperone/DNA topoisomerase II/histidine kinase"/>
    <property type="match status" value="1"/>
</dbReference>
<evidence type="ECO:0000313" key="12">
    <source>
        <dbReference type="EMBL" id="KST62553.1"/>
    </source>
</evidence>
<feature type="coiled-coil region" evidence="9">
    <location>
        <begin position="185"/>
        <end position="212"/>
    </location>
</feature>
<name>A0A0V7ZDT9_9CYAN</name>
<dbReference type="Pfam" id="PF07730">
    <property type="entry name" value="HisKA_3"/>
    <property type="match status" value="1"/>
</dbReference>
<organism evidence="13 14">
    <name type="scientific">Mastigocoleus testarum BC008</name>
    <dbReference type="NCBI Taxonomy" id="371196"/>
    <lineage>
        <taxon>Bacteria</taxon>
        <taxon>Bacillati</taxon>
        <taxon>Cyanobacteriota</taxon>
        <taxon>Cyanophyceae</taxon>
        <taxon>Nostocales</taxon>
        <taxon>Hapalosiphonaceae</taxon>
        <taxon>Mastigocoleus</taxon>
    </lineage>
</organism>
<dbReference type="GO" id="GO:0000155">
    <property type="term" value="F:phosphorelay sensor kinase activity"/>
    <property type="evidence" value="ECO:0007669"/>
    <property type="project" value="InterPro"/>
</dbReference>
<dbReference type="InterPro" id="IPR050482">
    <property type="entry name" value="Sensor_HK_TwoCompSys"/>
</dbReference>
<dbReference type="EC" id="2.7.13.3" evidence="2"/>
<dbReference type="InterPro" id="IPR005467">
    <property type="entry name" value="His_kinase_dom"/>
</dbReference>
<keyword evidence="10" id="KW-0472">Membrane</keyword>
<keyword evidence="5" id="KW-0547">Nucleotide-binding</keyword>
<evidence type="ECO:0000256" key="1">
    <source>
        <dbReference type="ARBA" id="ARBA00000085"/>
    </source>
</evidence>
<evidence type="ECO:0000259" key="11">
    <source>
        <dbReference type="PROSITE" id="PS50109"/>
    </source>
</evidence>